<keyword evidence="5" id="KW-1185">Reference proteome</keyword>
<comment type="caution">
    <text evidence="4">The sequence shown here is derived from an EMBL/GenBank/DDBJ whole genome shotgun (WGS) entry which is preliminary data.</text>
</comment>
<evidence type="ECO:0000313" key="4">
    <source>
        <dbReference type="EMBL" id="MFC4676873.1"/>
    </source>
</evidence>
<evidence type="ECO:0008006" key="6">
    <source>
        <dbReference type="Google" id="ProtNLM"/>
    </source>
</evidence>
<sequence>MGRYANRIAKGRFKLDSIEYQLPVNNNGQTLHDGLKGLYQRVWNVDKVTDNSIDFSYISLDGEEGFPRTLSIHVNYTVTPDNEFKISYKASTDKPTVVNLSNHAYFNLKGDGGGTITDHVLMINAENITPVDSVLIPTRDSTS</sequence>
<name>A0ABV9L3I6_9BACT</name>
<dbReference type="Proteomes" id="UP001596023">
    <property type="component" value="Unassembled WGS sequence"/>
</dbReference>
<accession>A0ABV9L3I6</accession>
<dbReference type="PANTHER" id="PTHR10091:SF0">
    <property type="entry name" value="GALACTOSE MUTAROTASE"/>
    <property type="match status" value="1"/>
</dbReference>
<comment type="subunit">
    <text evidence="2">Monomer.</text>
</comment>
<keyword evidence="3" id="KW-0106">Calcium</keyword>
<dbReference type="RefSeq" id="WP_380001518.1">
    <property type="nucleotide sequence ID" value="NZ_JBHSGN010000161.1"/>
</dbReference>
<protein>
    <recommendedName>
        <fullName evidence="6">Type-1 mutarotase</fullName>
    </recommendedName>
</protein>
<dbReference type="SUPFAM" id="SSF74650">
    <property type="entry name" value="Galactose mutarotase-like"/>
    <property type="match status" value="1"/>
</dbReference>
<dbReference type="InterPro" id="IPR011013">
    <property type="entry name" value="Gal_mutarotase_sf_dom"/>
</dbReference>
<evidence type="ECO:0000256" key="1">
    <source>
        <dbReference type="ARBA" id="ARBA00001913"/>
    </source>
</evidence>
<dbReference type="PANTHER" id="PTHR10091">
    <property type="entry name" value="ALDOSE-1-EPIMERASE"/>
    <property type="match status" value="1"/>
</dbReference>
<dbReference type="Gene3D" id="2.70.98.10">
    <property type="match status" value="1"/>
</dbReference>
<dbReference type="Pfam" id="PF01263">
    <property type="entry name" value="Aldose_epim"/>
    <property type="match status" value="1"/>
</dbReference>
<dbReference type="InterPro" id="IPR008183">
    <property type="entry name" value="Aldose_1/G6P_1-epimerase"/>
</dbReference>
<organism evidence="4 5">
    <name type="scientific">Dysgonomonas termitidis</name>
    <dbReference type="NCBI Taxonomy" id="1516126"/>
    <lineage>
        <taxon>Bacteria</taxon>
        <taxon>Pseudomonadati</taxon>
        <taxon>Bacteroidota</taxon>
        <taxon>Bacteroidia</taxon>
        <taxon>Bacteroidales</taxon>
        <taxon>Dysgonomonadaceae</taxon>
        <taxon>Dysgonomonas</taxon>
    </lineage>
</organism>
<dbReference type="EMBL" id="JBHSGN010000161">
    <property type="protein sequence ID" value="MFC4676873.1"/>
    <property type="molecule type" value="Genomic_DNA"/>
</dbReference>
<reference evidence="5" key="1">
    <citation type="journal article" date="2019" name="Int. J. Syst. Evol. Microbiol.">
        <title>The Global Catalogue of Microorganisms (GCM) 10K type strain sequencing project: providing services to taxonomists for standard genome sequencing and annotation.</title>
        <authorList>
            <consortium name="The Broad Institute Genomics Platform"/>
            <consortium name="The Broad Institute Genome Sequencing Center for Infectious Disease"/>
            <person name="Wu L."/>
            <person name="Ma J."/>
        </authorList>
    </citation>
    <scope>NUCLEOTIDE SEQUENCE [LARGE SCALE GENOMIC DNA]</scope>
    <source>
        <strain evidence="5">CCUG 66188</strain>
    </source>
</reference>
<comment type="cofactor">
    <cofactor evidence="1">
        <name>Ca(2+)</name>
        <dbReference type="ChEBI" id="CHEBI:29108"/>
    </cofactor>
</comment>
<dbReference type="InterPro" id="IPR014718">
    <property type="entry name" value="GH-type_carb-bd"/>
</dbReference>
<gene>
    <name evidence="4" type="ORF">ACFO6W_24630</name>
</gene>
<evidence type="ECO:0000256" key="3">
    <source>
        <dbReference type="ARBA" id="ARBA00022837"/>
    </source>
</evidence>
<evidence type="ECO:0000256" key="2">
    <source>
        <dbReference type="ARBA" id="ARBA00011245"/>
    </source>
</evidence>
<evidence type="ECO:0000313" key="5">
    <source>
        <dbReference type="Proteomes" id="UP001596023"/>
    </source>
</evidence>
<proteinExistence type="predicted"/>